<reference evidence="2" key="1">
    <citation type="submission" date="2022-11" db="UniProtKB">
        <authorList>
            <consortium name="WormBaseParasite"/>
        </authorList>
    </citation>
    <scope>IDENTIFICATION</scope>
</reference>
<accession>A0A915HX42</accession>
<organism evidence="1 2">
    <name type="scientific">Romanomermis culicivorax</name>
    <name type="common">Nematode worm</name>
    <dbReference type="NCBI Taxonomy" id="13658"/>
    <lineage>
        <taxon>Eukaryota</taxon>
        <taxon>Metazoa</taxon>
        <taxon>Ecdysozoa</taxon>
        <taxon>Nematoda</taxon>
        <taxon>Enoplea</taxon>
        <taxon>Dorylaimia</taxon>
        <taxon>Mermithida</taxon>
        <taxon>Mermithoidea</taxon>
        <taxon>Mermithidae</taxon>
        <taxon>Romanomermis</taxon>
    </lineage>
</organism>
<proteinExistence type="predicted"/>
<dbReference type="Proteomes" id="UP000887565">
    <property type="component" value="Unplaced"/>
</dbReference>
<evidence type="ECO:0000313" key="1">
    <source>
        <dbReference type="Proteomes" id="UP000887565"/>
    </source>
</evidence>
<dbReference type="AlphaFoldDB" id="A0A915HX42"/>
<name>A0A915HX42_ROMCU</name>
<protein>
    <submittedName>
        <fullName evidence="2">Uncharacterized protein</fullName>
    </submittedName>
</protein>
<keyword evidence="1" id="KW-1185">Reference proteome</keyword>
<evidence type="ECO:0000313" key="2">
    <source>
        <dbReference type="WBParaSite" id="nRc.2.0.1.t06454-RA"/>
    </source>
</evidence>
<sequence length="90" mass="9680">MFGNISRKDIWAIIFPLLSSSSSSLLVSSLRKRKIFFCCCSSLFEVAAIDIDVVLGGDVIDGGDVDESLKSILEKLIGDESSSVSIPPLK</sequence>
<dbReference type="WBParaSite" id="nRc.2.0.1.t06454-RA">
    <property type="protein sequence ID" value="nRc.2.0.1.t06454-RA"/>
    <property type="gene ID" value="nRc.2.0.1.g06454"/>
</dbReference>